<dbReference type="RefSeq" id="WP_017458384.1">
    <property type="nucleotide sequence ID" value="NZ_FMUI01000007.1"/>
</dbReference>
<evidence type="ECO:0000313" key="4">
    <source>
        <dbReference type="EMBL" id="SCX52071.1"/>
    </source>
</evidence>
<dbReference type="PANTHER" id="PTHR10000:SF8">
    <property type="entry name" value="HAD SUPERFAMILY HYDROLASE-LIKE, TYPE 3"/>
    <property type="match status" value="1"/>
</dbReference>
<dbReference type="GO" id="GO:0051479">
    <property type="term" value="P:mannosylglycerate biosynthetic process"/>
    <property type="evidence" value="ECO:0007669"/>
    <property type="project" value="InterPro"/>
</dbReference>
<dbReference type="NCBIfam" id="NF002976">
    <property type="entry name" value="PRK03669.1"/>
    <property type="match status" value="1"/>
</dbReference>
<dbReference type="GO" id="GO:0050531">
    <property type="term" value="F:mannosyl-3-phosphoglycerate phosphatase activity"/>
    <property type="evidence" value="ECO:0007669"/>
    <property type="project" value="InterPro"/>
</dbReference>
<dbReference type="GO" id="GO:0000287">
    <property type="term" value="F:magnesium ion binding"/>
    <property type="evidence" value="ECO:0007669"/>
    <property type="project" value="UniProtKB-ARBA"/>
</dbReference>
<reference evidence="4 5" key="1">
    <citation type="submission" date="2016-10" db="EMBL/GenBank/DDBJ databases">
        <authorList>
            <person name="Varghese N."/>
            <person name="Submissions S."/>
        </authorList>
    </citation>
    <scope>NUCLEOTIDE SEQUENCE [LARGE SCALE GENOMIC DNA]</scope>
    <source>
        <strain evidence="4 5">CGMCC 1.12102</strain>
    </source>
</reference>
<dbReference type="NCBIfam" id="TIGR01486">
    <property type="entry name" value="HAD-SF-IIB-MPGP"/>
    <property type="match status" value="1"/>
</dbReference>
<dbReference type="Gene3D" id="3.40.50.1000">
    <property type="entry name" value="HAD superfamily/HAD-like"/>
    <property type="match status" value="1"/>
</dbReference>
<name>A0A1G4YEW4_9ENTR</name>
<organism evidence="4 5">
    <name type="scientific">Kosakonia sacchari</name>
    <dbReference type="NCBI Taxonomy" id="1158459"/>
    <lineage>
        <taxon>Bacteria</taxon>
        <taxon>Pseudomonadati</taxon>
        <taxon>Pseudomonadota</taxon>
        <taxon>Gammaproteobacteria</taxon>
        <taxon>Enterobacterales</taxon>
        <taxon>Enterobacteriaceae</taxon>
        <taxon>Kosakonia</taxon>
    </lineage>
</organism>
<keyword evidence="3" id="KW-0460">Magnesium</keyword>
<dbReference type="GeneID" id="23843755"/>
<dbReference type="InterPro" id="IPR006381">
    <property type="entry name" value="HAD-SF-IIB-MPGP"/>
</dbReference>
<dbReference type="EMBL" id="FMUI01000007">
    <property type="protein sequence ID" value="SCX52071.1"/>
    <property type="molecule type" value="Genomic_DNA"/>
</dbReference>
<dbReference type="CDD" id="cd07507">
    <property type="entry name" value="HAD_Pase"/>
    <property type="match status" value="1"/>
</dbReference>
<keyword evidence="2" id="KW-0378">Hydrolase</keyword>
<dbReference type="Gene3D" id="3.30.980.20">
    <property type="entry name" value="Putative mannosyl-3-phosphoglycerate phosphatase, domain 2"/>
    <property type="match status" value="1"/>
</dbReference>
<dbReference type="InterPro" id="IPR036412">
    <property type="entry name" value="HAD-like_sf"/>
</dbReference>
<evidence type="ECO:0000256" key="2">
    <source>
        <dbReference type="ARBA" id="ARBA00022801"/>
    </source>
</evidence>
<accession>A0A1G4YEW4</accession>
<evidence type="ECO:0000313" key="5">
    <source>
        <dbReference type="Proteomes" id="UP000183569"/>
    </source>
</evidence>
<dbReference type="PANTHER" id="PTHR10000">
    <property type="entry name" value="PHOSPHOSERINE PHOSPHATASE"/>
    <property type="match status" value="1"/>
</dbReference>
<sequence length="276" mass="30947">MPSLDDPLLIFTDIEGTLLDSHTGEWQPAAEWLARLRQRQIPVILCSSKTAAEMIAIQNLLQLQGLPFIAENGAVIQLDEHWQDHDDYPRIITGSPHAEIARVLTQLRLSNGWKFTTFTELDEHVLAELTGLTPAQANLAKLQEASETLIWRDSDECMNAFDDALAQLGLRVVQGARFWHVLDERGGKDQAVNWLTRQYRHYQGKRAVTVGLGDGPNDAPLLDNVDYAVVVKGLNREGVRLRQDSPPRVYHTQQEGAAGWREGLNHLFGITSTEQT</sequence>
<dbReference type="AlphaFoldDB" id="A0A1G4YEW4"/>
<gene>
    <name evidence="4" type="ORF">SAMN02927897_02598</name>
</gene>
<proteinExistence type="predicted"/>
<evidence type="ECO:0000256" key="3">
    <source>
        <dbReference type="ARBA" id="ARBA00022842"/>
    </source>
</evidence>
<dbReference type="InterPro" id="IPR006379">
    <property type="entry name" value="HAD-SF_hydro_IIB"/>
</dbReference>
<dbReference type="Proteomes" id="UP000183569">
    <property type="component" value="Unassembled WGS sequence"/>
</dbReference>
<dbReference type="InterPro" id="IPR023214">
    <property type="entry name" value="HAD_sf"/>
</dbReference>
<protein>
    <submittedName>
        <fullName evidence="4">Mannosyl-3-phosphoglycerate phosphatase</fullName>
    </submittedName>
</protein>
<comment type="caution">
    <text evidence="4">The sequence shown here is derived from an EMBL/GenBank/DDBJ whole genome shotgun (WGS) entry which is preliminary data.</text>
</comment>
<dbReference type="SUPFAM" id="SSF56784">
    <property type="entry name" value="HAD-like"/>
    <property type="match status" value="1"/>
</dbReference>
<keyword evidence="1" id="KW-0479">Metal-binding</keyword>
<dbReference type="GO" id="GO:0005829">
    <property type="term" value="C:cytosol"/>
    <property type="evidence" value="ECO:0007669"/>
    <property type="project" value="TreeGrafter"/>
</dbReference>
<dbReference type="Pfam" id="PF08282">
    <property type="entry name" value="Hydrolase_3"/>
    <property type="match status" value="1"/>
</dbReference>
<dbReference type="NCBIfam" id="TIGR01484">
    <property type="entry name" value="HAD-SF-IIB"/>
    <property type="match status" value="1"/>
</dbReference>
<evidence type="ECO:0000256" key="1">
    <source>
        <dbReference type="ARBA" id="ARBA00022723"/>
    </source>
</evidence>